<keyword evidence="4" id="KW-1185">Reference proteome</keyword>
<dbReference type="EMBL" id="VCGU01000007">
    <property type="protein sequence ID" value="TRY73187.1"/>
    <property type="molecule type" value="Genomic_DNA"/>
</dbReference>
<feature type="region of interest" description="Disordered" evidence="1">
    <location>
        <begin position="488"/>
        <end position="556"/>
    </location>
</feature>
<dbReference type="AlphaFoldDB" id="A0A553P670"/>
<dbReference type="Proteomes" id="UP000318571">
    <property type="component" value="Chromosome 3"/>
</dbReference>
<feature type="compositionally biased region" description="Low complexity" evidence="1">
    <location>
        <begin position="386"/>
        <end position="402"/>
    </location>
</feature>
<accession>A0A553P670</accession>
<organism evidence="3 4">
    <name type="scientific">Tigriopus californicus</name>
    <name type="common">Marine copepod</name>
    <dbReference type="NCBI Taxonomy" id="6832"/>
    <lineage>
        <taxon>Eukaryota</taxon>
        <taxon>Metazoa</taxon>
        <taxon>Ecdysozoa</taxon>
        <taxon>Arthropoda</taxon>
        <taxon>Crustacea</taxon>
        <taxon>Multicrustacea</taxon>
        <taxon>Hexanauplia</taxon>
        <taxon>Copepoda</taxon>
        <taxon>Harpacticoida</taxon>
        <taxon>Harpacticidae</taxon>
        <taxon>Tigriopus</taxon>
    </lineage>
</organism>
<feature type="compositionally biased region" description="Low complexity" evidence="1">
    <location>
        <begin position="347"/>
        <end position="360"/>
    </location>
</feature>
<evidence type="ECO:0000256" key="1">
    <source>
        <dbReference type="SAM" id="MobiDB-lite"/>
    </source>
</evidence>
<feature type="compositionally biased region" description="Polar residues" evidence="1">
    <location>
        <begin position="297"/>
        <end position="310"/>
    </location>
</feature>
<feature type="region of interest" description="Disordered" evidence="1">
    <location>
        <begin position="386"/>
        <end position="410"/>
    </location>
</feature>
<evidence type="ECO:0000256" key="2">
    <source>
        <dbReference type="SAM" id="SignalP"/>
    </source>
</evidence>
<evidence type="ECO:0000313" key="4">
    <source>
        <dbReference type="Proteomes" id="UP000318571"/>
    </source>
</evidence>
<sequence>MMNGFQWLSRILLWNVLRIMEVKAILCFECNNMIGTSQNHCPGLTLVDFPTMNMCRLLALKDGTIINQSPISPVLCTSQSKRTTRLKISKDYRDGEGIVACCNWNGCNSDAVKATMSKVDFEATLALTGMIKPNSNQGNGSSVVDTSNQSTSTLSSTISALITTKDGHITSAQKATSFSTMTPEPIAIGNQIKVQPQGLDETKSQHILTQPQGSEVIKAFEKGSDFANGLYDPFRVYEKLQEVKAQKFKIKLTPAQIEAIKKGSETHIYVDQDDTILTSLNRPQVLQETPTAFISTQKSSPKLVESNHTQEPPHILAEKAPPKVNDTLETNSKLSEELADITTPLVSTPSSSRPNSSLSNFQIKNPLLNGDLLLLLEILRRNQGKSFSYTSSSPSSNVPSTNNDEEEDFVKPPLDLLDLLTNKPAKERRNHLTSSSTPSKVVVPSVQPGIAGSTLGGFAEFPPIESPFKEQNTNLHPADAVASQTRGDNLIPRPLTTAAPSHPFSEGEKRNVPFGMFSQLEEPPFEPDKEETRSKNTRPLTMAHLEKGSSPSPENGARDLKSCCSFSIARFCFLIGILVLGDLF</sequence>
<comment type="caution">
    <text evidence="3">The sequence shown here is derived from an EMBL/GenBank/DDBJ whole genome shotgun (WGS) entry which is preliminary data.</text>
</comment>
<protein>
    <submittedName>
        <fullName evidence="3">Uncharacterized protein</fullName>
    </submittedName>
</protein>
<feature type="chain" id="PRO_5022007096" evidence="2">
    <location>
        <begin position="25"/>
        <end position="584"/>
    </location>
</feature>
<feature type="region of interest" description="Disordered" evidence="1">
    <location>
        <begin position="297"/>
        <end position="327"/>
    </location>
</feature>
<dbReference type="OrthoDB" id="10667388at2759"/>
<name>A0A553P670_TIGCA</name>
<keyword evidence="2" id="KW-0732">Signal</keyword>
<reference evidence="3 4" key="1">
    <citation type="journal article" date="2018" name="Nat. Ecol. Evol.">
        <title>Genomic signatures of mitonuclear coevolution across populations of Tigriopus californicus.</title>
        <authorList>
            <person name="Barreto F.S."/>
            <person name="Watson E.T."/>
            <person name="Lima T.G."/>
            <person name="Willett C.S."/>
            <person name="Edmands S."/>
            <person name="Li W."/>
            <person name="Burton R.S."/>
        </authorList>
    </citation>
    <scope>NUCLEOTIDE SEQUENCE [LARGE SCALE GENOMIC DNA]</scope>
    <source>
        <strain evidence="3 4">San Diego</strain>
    </source>
</reference>
<feature type="signal peptide" evidence="2">
    <location>
        <begin position="1"/>
        <end position="24"/>
    </location>
</feature>
<evidence type="ECO:0000313" key="3">
    <source>
        <dbReference type="EMBL" id="TRY73187.1"/>
    </source>
</evidence>
<feature type="region of interest" description="Disordered" evidence="1">
    <location>
        <begin position="343"/>
        <end position="362"/>
    </location>
</feature>
<gene>
    <name evidence="3" type="ORF">TCAL_02544</name>
</gene>
<proteinExistence type="predicted"/>